<protein>
    <submittedName>
        <fullName evidence="7">Acetolactate synthase large subunit</fullName>
    </submittedName>
</protein>
<dbReference type="GO" id="GO:0000287">
    <property type="term" value="F:magnesium ion binding"/>
    <property type="evidence" value="ECO:0007669"/>
    <property type="project" value="InterPro"/>
</dbReference>
<dbReference type="InterPro" id="IPR011766">
    <property type="entry name" value="TPP_enzyme_TPP-bd"/>
</dbReference>
<keyword evidence="8" id="KW-1185">Reference proteome</keyword>
<dbReference type="GO" id="GO:0005948">
    <property type="term" value="C:acetolactate synthase complex"/>
    <property type="evidence" value="ECO:0007669"/>
    <property type="project" value="TreeGrafter"/>
</dbReference>
<dbReference type="Proteomes" id="UP000321491">
    <property type="component" value="Unassembled WGS sequence"/>
</dbReference>
<dbReference type="Pfam" id="PF02775">
    <property type="entry name" value="TPP_enzyme_C"/>
    <property type="match status" value="1"/>
</dbReference>
<dbReference type="PROSITE" id="PS00187">
    <property type="entry name" value="TPP_ENZYMES"/>
    <property type="match status" value="1"/>
</dbReference>
<dbReference type="InterPro" id="IPR000399">
    <property type="entry name" value="TPP-bd_CS"/>
</dbReference>
<dbReference type="InterPro" id="IPR029035">
    <property type="entry name" value="DHS-like_NAD/FAD-binding_dom"/>
</dbReference>
<proteinExistence type="inferred from homology"/>
<dbReference type="Pfam" id="PF00205">
    <property type="entry name" value="TPP_enzyme_M"/>
    <property type="match status" value="1"/>
</dbReference>
<dbReference type="PANTHER" id="PTHR18968:SF120">
    <property type="entry name" value="ACETOLACTATE SYNTHASE LARGE SUBUNIT"/>
    <property type="match status" value="1"/>
</dbReference>
<dbReference type="EMBL" id="BJXW01000014">
    <property type="protein sequence ID" value="GEN31368.1"/>
    <property type="molecule type" value="Genomic_DNA"/>
</dbReference>
<dbReference type="CDD" id="cd07035">
    <property type="entry name" value="TPP_PYR_POX_like"/>
    <property type="match status" value="1"/>
</dbReference>
<dbReference type="NCBIfam" id="NF006052">
    <property type="entry name" value="PRK08199.1"/>
    <property type="match status" value="1"/>
</dbReference>
<feature type="domain" description="Thiamine pyrophosphate enzyme N-terminal TPP-binding" evidence="6">
    <location>
        <begin position="14"/>
        <end position="127"/>
    </location>
</feature>
<dbReference type="Gene3D" id="3.40.50.1220">
    <property type="entry name" value="TPP-binding domain"/>
    <property type="match status" value="1"/>
</dbReference>
<evidence type="ECO:0000259" key="5">
    <source>
        <dbReference type="Pfam" id="PF02775"/>
    </source>
</evidence>
<dbReference type="GO" id="GO:0030976">
    <property type="term" value="F:thiamine pyrophosphate binding"/>
    <property type="evidence" value="ECO:0007669"/>
    <property type="project" value="InterPro"/>
</dbReference>
<dbReference type="CDD" id="cd00568">
    <property type="entry name" value="TPP_enzymes"/>
    <property type="match status" value="1"/>
</dbReference>
<reference evidence="7 8" key="1">
    <citation type="submission" date="2019-07" db="EMBL/GenBank/DDBJ databases">
        <title>Whole genome shotgun sequence of Cerasibacillus quisquiliarum NBRC 102429.</title>
        <authorList>
            <person name="Hosoyama A."/>
            <person name="Uohara A."/>
            <person name="Ohji S."/>
            <person name="Ichikawa N."/>
        </authorList>
    </citation>
    <scope>NUCLEOTIDE SEQUENCE [LARGE SCALE GENOMIC DNA]</scope>
    <source>
        <strain evidence="7 8">NBRC 102429</strain>
    </source>
</reference>
<dbReference type="Gene3D" id="3.40.50.970">
    <property type="match status" value="2"/>
</dbReference>
<evidence type="ECO:0000256" key="1">
    <source>
        <dbReference type="ARBA" id="ARBA00007812"/>
    </source>
</evidence>
<dbReference type="GO" id="GO:0050660">
    <property type="term" value="F:flavin adenine dinucleotide binding"/>
    <property type="evidence" value="ECO:0007669"/>
    <property type="project" value="TreeGrafter"/>
</dbReference>
<organism evidence="7 8">
    <name type="scientific">Cerasibacillus quisquiliarum</name>
    <dbReference type="NCBI Taxonomy" id="227865"/>
    <lineage>
        <taxon>Bacteria</taxon>
        <taxon>Bacillati</taxon>
        <taxon>Bacillota</taxon>
        <taxon>Bacilli</taxon>
        <taxon>Bacillales</taxon>
        <taxon>Bacillaceae</taxon>
        <taxon>Cerasibacillus</taxon>
    </lineage>
</organism>
<evidence type="ECO:0000256" key="2">
    <source>
        <dbReference type="ARBA" id="ARBA00023052"/>
    </source>
</evidence>
<dbReference type="SUPFAM" id="SSF52467">
    <property type="entry name" value="DHS-like NAD/FAD-binding domain"/>
    <property type="match status" value="1"/>
</dbReference>
<keyword evidence="2 3" id="KW-0786">Thiamine pyrophosphate</keyword>
<evidence type="ECO:0000259" key="6">
    <source>
        <dbReference type="Pfam" id="PF02776"/>
    </source>
</evidence>
<dbReference type="GO" id="GO:0009097">
    <property type="term" value="P:isoleucine biosynthetic process"/>
    <property type="evidence" value="ECO:0007669"/>
    <property type="project" value="TreeGrafter"/>
</dbReference>
<dbReference type="SUPFAM" id="SSF52518">
    <property type="entry name" value="Thiamin diphosphate-binding fold (THDP-binding)"/>
    <property type="match status" value="2"/>
</dbReference>
<dbReference type="InterPro" id="IPR012001">
    <property type="entry name" value="Thiamin_PyroP_enz_TPP-bd_dom"/>
</dbReference>
<dbReference type="FunFam" id="3.40.50.970:FF:000007">
    <property type="entry name" value="Acetolactate synthase"/>
    <property type="match status" value="1"/>
</dbReference>
<feature type="domain" description="Thiamine pyrophosphate enzyme central" evidence="4">
    <location>
        <begin position="200"/>
        <end position="334"/>
    </location>
</feature>
<name>A0A511V097_9BACI</name>
<dbReference type="Pfam" id="PF02776">
    <property type="entry name" value="TPP_enzyme_N"/>
    <property type="match status" value="1"/>
</dbReference>
<dbReference type="PANTHER" id="PTHR18968">
    <property type="entry name" value="THIAMINE PYROPHOSPHATE ENZYMES"/>
    <property type="match status" value="1"/>
</dbReference>
<comment type="similarity">
    <text evidence="1 3">Belongs to the TPP enzyme family.</text>
</comment>
<sequence length="557" mass="61430">MSTQIKGVFSANQTAAQAIVTCMKNEGVNKVFCVPGESYLPLLDALYDEPSIDVISARHEGGAAFMAEGYAKASLKPGIVLATRGVGATNLSIGVHTAYQDSTPMVVFLGQVDSRFRGREGFQEVDLEQYFAPIAKWAVEIKHPERVPEIVSRAFHIARSGRPGPVVISLPEDVLPKVGQMIFYPVMNVPKPAPSQREVHEIKRILAEARHPLIIAGGGVKLASAEEALLSFAEKNQLPVMASFRRHDVFPNDHPLYVGHLGLGTNKEVLRTVAEADVILAIGTRLSEVTTQDYQLITRDHRLIHIDISFDTIGKVFVPELAVISDAKEALERLLDVKLSPQWHDWVDERNQAVRKSCSLQVSEKDVINKHIIKEMVNSLPIDALITNDAGNFAGWLHSFYPFKEKHTYVGPTSGAMGYGLPAAIGAKLAYPNKTVVSLSGDGGFMMTVQELETAVRYNIPIIALVFNNQSYGTIRMHQEMVYPHRVMATDLGATSFSELAKSVGAYGYCVETIQEFENALNNALEHNHMTVIEILTDVEHISVNITIEDLRKKTLR</sequence>
<dbReference type="GO" id="GO:0003984">
    <property type="term" value="F:acetolactate synthase activity"/>
    <property type="evidence" value="ECO:0007669"/>
    <property type="project" value="TreeGrafter"/>
</dbReference>
<evidence type="ECO:0000256" key="3">
    <source>
        <dbReference type="RuleBase" id="RU362132"/>
    </source>
</evidence>
<evidence type="ECO:0000313" key="7">
    <source>
        <dbReference type="EMBL" id="GEN31368.1"/>
    </source>
</evidence>
<accession>A0A511V097</accession>
<comment type="caution">
    <text evidence="7">The sequence shown here is derived from an EMBL/GenBank/DDBJ whole genome shotgun (WGS) entry which is preliminary data.</text>
</comment>
<evidence type="ECO:0000313" key="8">
    <source>
        <dbReference type="Proteomes" id="UP000321491"/>
    </source>
</evidence>
<gene>
    <name evidence="7" type="primary">ilvG</name>
    <name evidence="7" type="ORF">CQU01_16060</name>
</gene>
<dbReference type="InterPro" id="IPR029061">
    <property type="entry name" value="THDP-binding"/>
</dbReference>
<dbReference type="InterPro" id="IPR012000">
    <property type="entry name" value="Thiamin_PyroP_enz_cen_dom"/>
</dbReference>
<dbReference type="AlphaFoldDB" id="A0A511V097"/>
<dbReference type="InterPro" id="IPR045229">
    <property type="entry name" value="TPP_enz"/>
</dbReference>
<evidence type="ECO:0000259" key="4">
    <source>
        <dbReference type="Pfam" id="PF00205"/>
    </source>
</evidence>
<dbReference type="GO" id="GO:0009099">
    <property type="term" value="P:L-valine biosynthetic process"/>
    <property type="evidence" value="ECO:0007669"/>
    <property type="project" value="TreeGrafter"/>
</dbReference>
<feature type="domain" description="Thiamine pyrophosphate enzyme TPP-binding" evidence="5">
    <location>
        <begin position="389"/>
        <end position="535"/>
    </location>
</feature>